<evidence type="ECO:0000256" key="2">
    <source>
        <dbReference type="ARBA" id="ARBA00022692"/>
    </source>
</evidence>
<dbReference type="InterPro" id="IPR000537">
    <property type="entry name" value="UbiA_prenyltransferase"/>
</dbReference>
<evidence type="ECO:0000256" key="5">
    <source>
        <dbReference type="SAM" id="Phobius"/>
    </source>
</evidence>
<protein>
    <recommendedName>
        <fullName evidence="8">UbiA prenyltransferase</fullName>
    </recommendedName>
</protein>
<evidence type="ECO:0008006" key="8">
    <source>
        <dbReference type="Google" id="ProtNLM"/>
    </source>
</evidence>
<dbReference type="InParanoid" id="A0A166AX09"/>
<dbReference type="InterPro" id="IPR044878">
    <property type="entry name" value="UbiA_sf"/>
</dbReference>
<evidence type="ECO:0000313" key="7">
    <source>
        <dbReference type="Proteomes" id="UP000077266"/>
    </source>
</evidence>
<organism evidence="6 7">
    <name type="scientific">Exidia glandulosa HHB12029</name>
    <dbReference type="NCBI Taxonomy" id="1314781"/>
    <lineage>
        <taxon>Eukaryota</taxon>
        <taxon>Fungi</taxon>
        <taxon>Dikarya</taxon>
        <taxon>Basidiomycota</taxon>
        <taxon>Agaricomycotina</taxon>
        <taxon>Agaricomycetes</taxon>
        <taxon>Auriculariales</taxon>
        <taxon>Exidiaceae</taxon>
        <taxon>Exidia</taxon>
    </lineage>
</organism>
<dbReference type="EMBL" id="KV425949">
    <property type="protein sequence ID" value="KZV95919.1"/>
    <property type="molecule type" value="Genomic_DNA"/>
</dbReference>
<feature type="transmembrane region" description="Helical" evidence="5">
    <location>
        <begin position="12"/>
        <end position="35"/>
    </location>
</feature>
<keyword evidence="4 5" id="KW-0472">Membrane</keyword>
<feature type="transmembrane region" description="Helical" evidence="5">
    <location>
        <begin position="114"/>
        <end position="131"/>
    </location>
</feature>
<dbReference type="CDD" id="cd13965">
    <property type="entry name" value="PT_UbiA_3"/>
    <property type="match status" value="1"/>
</dbReference>
<proteinExistence type="predicted"/>
<name>A0A166AX09_EXIGL</name>
<feature type="transmembrane region" description="Helical" evidence="5">
    <location>
        <begin position="210"/>
        <end position="230"/>
    </location>
</feature>
<evidence type="ECO:0000313" key="6">
    <source>
        <dbReference type="EMBL" id="KZV95919.1"/>
    </source>
</evidence>
<sequence>MLGVDQLHTIFLFVYSDFNTTFFPIGLFAMAVAPAQSVSKAMNALAWLLLHLLAFNVANQYTSRSIEEDALNKPWRPLPSGRISRDQATILRWALVVICTLASITIAGPGGPTLIVISVAFSLATLVYNEGGVSTDWTGKNLCCSVGNMLFESGTTLVMGDADKLSDTARLAIALSGMIAASTIHVQDFPDVEGDRALGRHTLPLTHPRFARIATSNIILAWSFILGVIWALHPVLYVAFALLGALVSYGVLYGGDIAYDKRTYILYNVWLSTAHLLPLACKGTP</sequence>
<dbReference type="OrthoDB" id="434972at2759"/>
<evidence type="ECO:0000256" key="4">
    <source>
        <dbReference type="ARBA" id="ARBA00023136"/>
    </source>
</evidence>
<dbReference type="AlphaFoldDB" id="A0A166AX09"/>
<dbReference type="Proteomes" id="UP000077266">
    <property type="component" value="Unassembled WGS sequence"/>
</dbReference>
<evidence type="ECO:0000256" key="1">
    <source>
        <dbReference type="ARBA" id="ARBA00004141"/>
    </source>
</evidence>
<dbReference type="InterPro" id="IPR050475">
    <property type="entry name" value="Prenyltransferase_related"/>
</dbReference>
<reference evidence="6 7" key="1">
    <citation type="journal article" date="2016" name="Mol. Biol. Evol.">
        <title>Comparative Genomics of Early-Diverging Mushroom-Forming Fungi Provides Insights into the Origins of Lignocellulose Decay Capabilities.</title>
        <authorList>
            <person name="Nagy L.G."/>
            <person name="Riley R."/>
            <person name="Tritt A."/>
            <person name="Adam C."/>
            <person name="Daum C."/>
            <person name="Floudas D."/>
            <person name="Sun H."/>
            <person name="Yadav J.S."/>
            <person name="Pangilinan J."/>
            <person name="Larsson K.H."/>
            <person name="Matsuura K."/>
            <person name="Barry K."/>
            <person name="Labutti K."/>
            <person name="Kuo R."/>
            <person name="Ohm R.A."/>
            <person name="Bhattacharya S.S."/>
            <person name="Shirouzu T."/>
            <person name="Yoshinaga Y."/>
            <person name="Martin F.M."/>
            <person name="Grigoriev I.V."/>
            <person name="Hibbett D.S."/>
        </authorList>
    </citation>
    <scope>NUCLEOTIDE SEQUENCE [LARGE SCALE GENOMIC DNA]</scope>
    <source>
        <strain evidence="6 7">HHB12029</strain>
    </source>
</reference>
<dbReference type="GO" id="GO:0016020">
    <property type="term" value="C:membrane"/>
    <property type="evidence" value="ECO:0007669"/>
    <property type="project" value="UniProtKB-SubCell"/>
</dbReference>
<gene>
    <name evidence="6" type="ORF">EXIGLDRAFT_609908</name>
</gene>
<keyword evidence="3 5" id="KW-1133">Transmembrane helix</keyword>
<keyword evidence="7" id="KW-1185">Reference proteome</keyword>
<feature type="transmembrane region" description="Helical" evidence="5">
    <location>
        <begin position="90"/>
        <end position="108"/>
    </location>
</feature>
<dbReference type="PANTHER" id="PTHR42723">
    <property type="entry name" value="CHLOROPHYLL SYNTHASE"/>
    <property type="match status" value="1"/>
</dbReference>
<dbReference type="GO" id="GO:0016765">
    <property type="term" value="F:transferase activity, transferring alkyl or aryl (other than methyl) groups"/>
    <property type="evidence" value="ECO:0007669"/>
    <property type="project" value="InterPro"/>
</dbReference>
<evidence type="ECO:0000256" key="3">
    <source>
        <dbReference type="ARBA" id="ARBA00022989"/>
    </source>
</evidence>
<accession>A0A166AX09</accession>
<feature type="transmembrane region" description="Helical" evidence="5">
    <location>
        <begin position="236"/>
        <end position="255"/>
    </location>
</feature>
<dbReference type="Pfam" id="PF01040">
    <property type="entry name" value="UbiA"/>
    <property type="match status" value="1"/>
</dbReference>
<dbReference type="PANTHER" id="PTHR42723:SF1">
    <property type="entry name" value="CHLOROPHYLL SYNTHASE, CHLOROPLASTIC"/>
    <property type="match status" value="1"/>
</dbReference>
<dbReference type="Gene3D" id="1.10.357.140">
    <property type="entry name" value="UbiA prenyltransferase"/>
    <property type="match status" value="1"/>
</dbReference>
<comment type="subcellular location">
    <subcellularLocation>
        <location evidence="1">Membrane</location>
        <topology evidence="1">Multi-pass membrane protein</topology>
    </subcellularLocation>
</comment>
<dbReference type="STRING" id="1314781.A0A166AX09"/>
<keyword evidence="2 5" id="KW-0812">Transmembrane</keyword>